<accession>A0A1V8ZYP6</accession>
<comment type="caution">
    <text evidence="2">The sequence shown here is derived from an EMBL/GenBank/DDBJ whole genome shotgun (WGS) entry which is preliminary data.</text>
</comment>
<dbReference type="Proteomes" id="UP000192591">
    <property type="component" value="Unassembled WGS sequence"/>
</dbReference>
<dbReference type="RefSeq" id="WP_081194180.1">
    <property type="nucleotide sequence ID" value="NZ_MWIH01000008.1"/>
</dbReference>
<dbReference type="EMBL" id="MWIH01000008">
    <property type="protein sequence ID" value="OQO89920.1"/>
    <property type="molecule type" value="Genomic_DNA"/>
</dbReference>
<keyword evidence="3" id="KW-1185">Reference proteome</keyword>
<sequence length="138" mass="15109">MGKRAPTELAAGGRALWKAITDEHELDAVQEVQLMEACRAKDRLDRLDAVLRGDADTWMKLTHRVQTEDYELHVDDALVKANQTANQMKQLLAALRLPDESSGKRPQQRGGARGAYKASGRAGSVSSLERARQAKAGS</sequence>
<feature type="region of interest" description="Disordered" evidence="1">
    <location>
        <begin position="95"/>
        <end position="138"/>
    </location>
</feature>
<reference evidence="2 3" key="1">
    <citation type="submission" date="2017-02" db="EMBL/GenBank/DDBJ databases">
        <title>Draft genome of Saccharomonospora sp. 154.</title>
        <authorList>
            <person name="Alonso-Carmona G.S."/>
            <person name="De La Haba R."/>
            <person name="Vera-Gargallo B."/>
            <person name="Sandoval-Trujillo A.H."/>
            <person name="Ramirez-Duran N."/>
            <person name="Ventosa A."/>
        </authorList>
    </citation>
    <scope>NUCLEOTIDE SEQUENCE [LARGE SCALE GENOMIC DNA]</scope>
    <source>
        <strain evidence="2 3">LRS4.154</strain>
    </source>
</reference>
<dbReference type="STRING" id="1962155.B1813_18950"/>
<evidence type="ECO:0008006" key="4">
    <source>
        <dbReference type="Google" id="ProtNLM"/>
    </source>
</evidence>
<gene>
    <name evidence="2" type="ORF">B1813_18950</name>
</gene>
<dbReference type="AlphaFoldDB" id="A0A1V8ZYP6"/>
<protein>
    <recommendedName>
        <fullName evidence="4">Terminase small subunit</fullName>
    </recommendedName>
</protein>
<evidence type="ECO:0000313" key="3">
    <source>
        <dbReference type="Proteomes" id="UP000192591"/>
    </source>
</evidence>
<proteinExistence type="predicted"/>
<evidence type="ECO:0000313" key="2">
    <source>
        <dbReference type="EMBL" id="OQO89920.1"/>
    </source>
</evidence>
<evidence type="ECO:0000256" key="1">
    <source>
        <dbReference type="SAM" id="MobiDB-lite"/>
    </source>
</evidence>
<organism evidence="2 3">
    <name type="scientific">Saccharomonospora piscinae</name>
    <dbReference type="NCBI Taxonomy" id="687388"/>
    <lineage>
        <taxon>Bacteria</taxon>
        <taxon>Bacillati</taxon>
        <taxon>Actinomycetota</taxon>
        <taxon>Actinomycetes</taxon>
        <taxon>Pseudonocardiales</taxon>
        <taxon>Pseudonocardiaceae</taxon>
        <taxon>Saccharomonospora</taxon>
    </lineage>
</organism>
<name>A0A1V8ZYP6_SACPI</name>